<reference evidence="2" key="3">
    <citation type="submission" date="2015-06" db="UniProtKB">
        <authorList>
            <consortium name="EnsemblMetazoa"/>
        </authorList>
    </citation>
    <scope>IDENTIFICATION</scope>
</reference>
<protein>
    <submittedName>
        <fullName evidence="1 2">Uncharacterized protein</fullName>
    </submittedName>
</protein>
<dbReference type="EMBL" id="AMQN01009831">
    <property type="status" value="NOT_ANNOTATED_CDS"/>
    <property type="molecule type" value="Genomic_DNA"/>
</dbReference>
<proteinExistence type="predicted"/>
<dbReference type="EnsemblMetazoa" id="CapteT227464">
    <property type="protein sequence ID" value="CapteP227464"/>
    <property type="gene ID" value="CapteG227464"/>
</dbReference>
<dbReference type="Proteomes" id="UP000014760">
    <property type="component" value="Unassembled WGS sequence"/>
</dbReference>
<dbReference type="HOGENOM" id="CLU_1215779_0_0_1"/>
<evidence type="ECO:0000313" key="2">
    <source>
        <dbReference type="EnsemblMetazoa" id="CapteP227464"/>
    </source>
</evidence>
<organism evidence="1">
    <name type="scientific">Capitella teleta</name>
    <name type="common">Polychaete worm</name>
    <dbReference type="NCBI Taxonomy" id="283909"/>
    <lineage>
        <taxon>Eukaryota</taxon>
        <taxon>Metazoa</taxon>
        <taxon>Spiralia</taxon>
        <taxon>Lophotrochozoa</taxon>
        <taxon>Annelida</taxon>
        <taxon>Polychaeta</taxon>
        <taxon>Sedentaria</taxon>
        <taxon>Scolecida</taxon>
        <taxon>Capitellidae</taxon>
        <taxon>Capitella</taxon>
    </lineage>
</organism>
<evidence type="ECO:0000313" key="1">
    <source>
        <dbReference type="EMBL" id="ELT99986.1"/>
    </source>
</evidence>
<reference evidence="3" key="1">
    <citation type="submission" date="2012-12" db="EMBL/GenBank/DDBJ databases">
        <authorList>
            <person name="Hellsten U."/>
            <person name="Grimwood J."/>
            <person name="Chapman J.A."/>
            <person name="Shapiro H."/>
            <person name="Aerts A."/>
            <person name="Otillar R.P."/>
            <person name="Terry A.Y."/>
            <person name="Boore J.L."/>
            <person name="Simakov O."/>
            <person name="Marletaz F."/>
            <person name="Cho S.-J."/>
            <person name="Edsinger-Gonzales E."/>
            <person name="Havlak P."/>
            <person name="Kuo D.-H."/>
            <person name="Larsson T."/>
            <person name="Lv J."/>
            <person name="Arendt D."/>
            <person name="Savage R."/>
            <person name="Osoegawa K."/>
            <person name="de Jong P."/>
            <person name="Lindberg D.R."/>
            <person name="Seaver E.C."/>
            <person name="Weisblat D.A."/>
            <person name="Putnam N.H."/>
            <person name="Grigoriev I.V."/>
            <person name="Rokhsar D.S."/>
        </authorList>
    </citation>
    <scope>NUCLEOTIDE SEQUENCE</scope>
    <source>
        <strain evidence="3">I ESC-2004</strain>
    </source>
</reference>
<accession>R7U8H1</accession>
<evidence type="ECO:0000313" key="3">
    <source>
        <dbReference type="Proteomes" id="UP000014760"/>
    </source>
</evidence>
<name>R7U8H1_CAPTE</name>
<reference evidence="1 3" key="2">
    <citation type="journal article" date="2013" name="Nature">
        <title>Insights into bilaterian evolution from three spiralian genomes.</title>
        <authorList>
            <person name="Simakov O."/>
            <person name="Marletaz F."/>
            <person name="Cho S.J."/>
            <person name="Edsinger-Gonzales E."/>
            <person name="Havlak P."/>
            <person name="Hellsten U."/>
            <person name="Kuo D.H."/>
            <person name="Larsson T."/>
            <person name="Lv J."/>
            <person name="Arendt D."/>
            <person name="Savage R."/>
            <person name="Osoegawa K."/>
            <person name="de Jong P."/>
            <person name="Grimwood J."/>
            <person name="Chapman J.A."/>
            <person name="Shapiro H."/>
            <person name="Aerts A."/>
            <person name="Otillar R.P."/>
            <person name="Terry A.Y."/>
            <person name="Boore J.L."/>
            <person name="Grigoriev I.V."/>
            <person name="Lindberg D.R."/>
            <person name="Seaver E.C."/>
            <person name="Weisblat D.A."/>
            <person name="Putnam N.H."/>
            <person name="Rokhsar D.S."/>
        </authorList>
    </citation>
    <scope>NUCLEOTIDE SEQUENCE</scope>
    <source>
        <strain evidence="1 3">I ESC-2004</strain>
    </source>
</reference>
<dbReference type="EMBL" id="KB306314">
    <property type="protein sequence ID" value="ELT99986.1"/>
    <property type="molecule type" value="Genomic_DNA"/>
</dbReference>
<keyword evidence="3" id="KW-1185">Reference proteome</keyword>
<sequence>MYLWPSKYDVLTRDLQSKLTELASYPPSGMFIQVVAPLCISVEGLRFLGLSSLGIRCLWPNETNMSITYNSLSRPANVQRSTSTWSMTDAPTVMISGVQPERDYMTILHQTKCVYDQLLQDKHSKLYTVLLQQKATYDAQCDEMARKQGPQAQVTIEFGVRAQQALNQLQANCSAEMRELLEDYQQKLMSMQQALEDKWRMEHGREAAPKPVRNDGPTVACKIYPHKN</sequence>
<gene>
    <name evidence="1" type="ORF">CAPTEDRAFT_227464</name>
</gene>
<dbReference type="AlphaFoldDB" id="R7U8H1"/>